<sequence length="792" mass="85390">MAGTYVRGQLMPSKQTRAQSLAEFERRNSPEGLLRRYAAGRVRHFLARQTATLAGAIALGALVSVEIGLLVTVLALLGEAMDCALLARVPLLLDRGVAVGRLLKATALTAGIQALTIGATVIVAQYAVEGGEASLFSFAFLLAAVLNAGVVRHYHDLAMRVRTAIYVATAVLGFAVEVQVGESGEGLIYNAFGLGMTGFISFIFLRFLNEAERRRNVDNRRLLEGQEAVARANNELRVSQAEARQLAMVARHANDAIMLLDARLEIIWVNEGFTRMKGYSLGEAIGSTPTDLLSGPESDFDELKKLSALALSGAPIRRKILNYTRSGDKIWVEAAFAPILSAEGAVERLIVIERDITGHLLREQELADAKERAESGARAKAAFLATMSHEIRTPMNGIIGMADLLAERPLASDQKLYVATIRNSAEALLKIINDILDYSKLEAEKVALVKEPFSLAACIRDAAGILKPQAREKGLFLDICHETPLPEAVCGDSGRLRQILINLIGNGLKFTTAGGVTLTTRVRSSDDIVDLRVVVQDTGIGVGPELAGRIFEQFEQADAQTTRRFGGTGLGLAISRQLAVKMGGDLRLLQGKGPGACFELTLRLDKAGMAVPQLSDPQPVDHQLAPMRLLLAEDNATNRLLVKRFLENQMIAISEALNGHDAVERVRLDRPEVVLMDMSMPVLDGLSATRRIREMDGPQPWIIALTANAFDSDREACLRAGMDDFLGKPLRKSTLLSALARAQENGATQKALGPPGRDDVSGSPTASDGAEPWTSPRESGTTSGRSTRSSAR</sequence>
<dbReference type="PROSITE" id="PS50112">
    <property type="entry name" value="PAS"/>
    <property type="match status" value="1"/>
</dbReference>
<dbReference type="EC" id="2.7.13.3" evidence="2"/>
<dbReference type="SMART" id="SM00448">
    <property type="entry name" value="REC"/>
    <property type="match status" value="1"/>
</dbReference>
<feature type="transmembrane region" description="Helical" evidence="13">
    <location>
        <begin position="105"/>
        <end position="127"/>
    </location>
</feature>
<feature type="domain" description="PAS" evidence="16">
    <location>
        <begin position="242"/>
        <end position="298"/>
    </location>
</feature>
<dbReference type="PROSITE" id="PS50113">
    <property type="entry name" value="PAC"/>
    <property type="match status" value="1"/>
</dbReference>
<evidence type="ECO:0000313" key="18">
    <source>
        <dbReference type="EMBL" id="GGG80105.1"/>
    </source>
</evidence>
<dbReference type="InterPro" id="IPR000014">
    <property type="entry name" value="PAS"/>
</dbReference>
<dbReference type="CDD" id="cd17546">
    <property type="entry name" value="REC_hyHK_CKI1_RcsC-like"/>
    <property type="match status" value="1"/>
</dbReference>
<dbReference type="InterPro" id="IPR036097">
    <property type="entry name" value="HisK_dim/P_sf"/>
</dbReference>
<evidence type="ECO:0000256" key="12">
    <source>
        <dbReference type="SAM" id="MobiDB-lite"/>
    </source>
</evidence>
<keyword evidence="4" id="KW-0808">Transferase</keyword>
<evidence type="ECO:0000256" key="5">
    <source>
        <dbReference type="ARBA" id="ARBA00022741"/>
    </source>
</evidence>
<evidence type="ECO:0000259" key="14">
    <source>
        <dbReference type="PROSITE" id="PS50109"/>
    </source>
</evidence>
<evidence type="ECO:0000256" key="6">
    <source>
        <dbReference type="ARBA" id="ARBA00022777"/>
    </source>
</evidence>
<dbReference type="PROSITE" id="PS50110">
    <property type="entry name" value="RESPONSE_REGULATORY"/>
    <property type="match status" value="1"/>
</dbReference>
<evidence type="ECO:0000256" key="8">
    <source>
        <dbReference type="ARBA" id="ARBA00023012"/>
    </source>
</evidence>
<dbReference type="Proteomes" id="UP000617145">
    <property type="component" value="Unassembled WGS sequence"/>
</dbReference>
<evidence type="ECO:0000259" key="15">
    <source>
        <dbReference type="PROSITE" id="PS50110"/>
    </source>
</evidence>
<keyword evidence="6" id="KW-0418">Kinase</keyword>
<feature type="region of interest" description="Disordered" evidence="12">
    <location>
        <begin position="745"/>
        <end position="792"/>
    </location>
</feature>
<evidence type="ECO:0000256" key="4">
    <source>
        <dbReference type="ARBA" id="ARBA00022679"/>
    </source>
</evidence>
<feature type="transmembrane region" description="Helical" evidence="13">
    <location>
        <begin position="187"/>
        <end position="208"/>
    </location>
</feature>
<dbReference type="FunFam" id="3.30.565.10:FF:000010">
    <property type="entry name" value="Sensor histidine kinase RcsC"/>
    <property type="match status" value="1"/>
</dbReference>
<accession>A0A8J3EHN6</accession>
<dbReference type="SUPFAM" id="SSF52172">
    <property type="entry name" value="CheY-like"/>
    <property type="match status" value="1"/>
</dbReference>
<dbReference type="InterPro" id="IPR000700">
    <property type="entry name" value="PAS-assoc_C"/>
</dbReference>
<keyword evidence="3 11" id="KW-0597">Phosphoprotein</keyword>
<dbReference type="Gene3D" id="3.40.50.2300">
    <property type="match status" value="1"/>
</dbReference>
<dbReference type="SMART" id="SM00091">
    <property type="entry name" value="PAS"/>
    <property type="match status" value="1"/>
</dbReference>
<dbReference type="InterPro" id="IPR036890">
    <property type="entry name" value="HATPase_C_sf"/>
</dbReference>
<feature type="domain" description="Histidine kinase" evidence="14">
    <location>
        <begin position="386"/>
        <end position="606"/>
    </location>
</feature>
<evidence type="ECO:0000256" key="13">
    <source>
        <dbReference type="SAM" id="Phobius"/>
    </source>
</evidence>
<dbReference type="InterPro" id="IPR003661">
    <property type="entry name" value="HisK_dim/P_dom"/>
</dbReference>
<dbReference type="GO" id="GO:0000155">
    <property type="term" value="F:phosphorelay sensor kinase activity"/>
    <property type="evidence" value="ECO:0007669"/>
    <property type="project" value="InterPro"/>
</dbReference>
<dbReference type="CDD" id="cd16922">
    <property type="entry name" value="HATPase_EvgS-ArcB-TorS-like"/>
    <property type="match status" value="1"/>
</dbReference>
<keyword evidence="5" id="KW-0547">Nucleotide-binding</keyword>
<dbReference type="Pfam" id="PF13426">
    <property type="entry name" value="PAS_9"/>
    <property type="match status" value="1"/>
</dbReference>
<dbReference type="InterPro" id="IPR004358">
    <property type="entry name" value="Sig_transdc_His_kin-like_C"/>
</dbReference>
<comment type="caution">
    <text evidence="18">The sequence shown here is derived from an EMBL/GenBank/DDBJ whole genome shotgun (WGS) entry which is preliminary data.</text>
</comment>
<keyword evidence="13" id="KW-0812">Transmembrane</keyword>
<dbReference type="PRINTS" id="PR00344">
    <property type="entry name" value="BCTRLSENSOR"/>
</dbReference>
<dbReference type="CDD" id="cd00130">
    <property type="entry name" value="PAS"/>
    <property type="match status" value="1"/>
</dbReference>
<name>A0A8J3EHN6_9RHOB</name>
<feature type="domain" description="PAC" evidence="17">
    <location>
        <begin position="314"/>
        <end position="368"/>
    </location>
</feature>
<keyword evidence="19" id="KW-1185">Reference proteome</keyword>
<reference evidence="18" key="2">
    <citation type="submission" date="2020-09" db="EMBL/GenBank/DDBJ databases">
        <authorList>
            <person name="Sun Q."/>
            <person name="Zhou Y."/>
        </authorList>
    </citation>
    <scope>NUCLEOTIDE SEQUENCE</scope>
    <source>
        <strain evidence="18">CGMCC 1.15762</strain>
    </source>
</reference>
<gene>
    <name evidence="18" type="ORF">GCM10011415_31810</name>
</gene>
<dbReference type="PANTHER" id="PTHR45339">
    <property type="entry name" value="HYBRID SIGNAL TRANSDUCTION HISTIDINE KINASE J"/>
    <property type="match status" value="1"/>
</dbReference>
<dbReference type="SUPFAM" id="SSF55785">
    <property type="entry name" value="PYP-like sensor domain (PAS domain)"/>
    <property type="match status" value="1"/>
</dbReference>
<feature type="compositionally biased region" description="Low complexity" evidence="12">
    <location>
        <begin position="774"/>
        <end position="792"/>
    </location>
</feature>
<dbReference type="FunFam" id="1.10.287.130:FF:000002">
    <property type="entry name" value="Two-component osmosensing histidine kinase"/>
    <property type="match status" value="1"/>
</dbReference>
<evidence type="ECO:0000256" key="3">
    <source>
        <dbReference type="ARBA" id="ARBA00022553"/>
    </source>
</evidence>
<feature type="transmembrane region" description="Helical" evidence="13">
    <location>
        <begin position="163"/>
        <end position="181"/>
    </location>
</feature>
<comment type="subunit">
    <text evidence="9">At low DSF concentrations, interacts with RpfF.</text>
</comment>
<comment type="catalytic activity">
    <reaction evidence="1">
        <text>ATP + protein L-histidine = ADP + protein N-phospho-L-histidine.</text>
        <dbReference type="EC" id="2.7.13.3"/>
    </reaction>
</comment>
<dbReference type="SUPFAM" id="SSF55874">
    <property type="entry name" value="ATPase domain of HSP90 chaperone/DNA topoisomerase II/histidine kinase"/>
    <property type="match status" value="1"/>
</dbReference>
<evidence type="ECO:0000256" key="10">
    <source>
        <dbReference type="ARBA" id="ARBA00068150"/>
    </source>
</evidence>
<proteinExistence type="predicted"/>
<evidence type="ECO:0000256" key="11">
    <source>
        <dbReference type="PROSITE-ProRule" id="PRU00169"/>
    </source>
</evidence>
<dbReference type="Gene3D" id="3.30.450.20">
    <property type="entry name" value="PAS domain"/>
    <property type="match status" value="1"/>
</dbReference>
<dbReference type="PROSITE" id="PS50109">
    <property type="entry name" value="HIS_KIN"/>
    <property type="match status" value="1"/>
</dbReference>
<dbReference type="EMBL" id="BMJV01000006">
    <property type="protein sequence ID" value="GGG80105.1"/>
    <property type="molecule type" value="Genomic_DNA"/>
</dbReference>
<dbReference type="Pfam" id="PF00072">
    <property type="entry name" value="Response_reg"/>
    <property type="match status" value="1"/>
</dbReference>
<reference evidence="18" key="1">
    <citation type="journal article" date="2014" name="Int. J. Syst. Evol. Microbiol.">
        <title>Complete genome sequence of Corynebacterium casei LMG S-19264T (=DSM 44701T), isolated from a smear-ripened cheese.</title>
        <authorList>
            <consortium name="US DOE Joint Genome Institute (JGI-PGF)"/>
            <person name="Walter F."/>
            <person name="Albersmeier A."/>
            <person name="Kalinowski J."/>
            <person name="Ruckert C."/>
        </authorList>
    </citation>
    <scope>NUCLEOTIDE SEQUENCE</scope>
    <source>
        <strain evidence="18">CGMCC 1.15762</strain>
    </source>
</reference>
<feature type="transmembrane region" description="Helical" evidence="13">
    <location>
        <begin position="133"/>
        <end position="151"/>
    </location>
</feature>
<evidence type="ECO:0000256" key="1">
    <source>
        <dbReference type="ARBA" id="ARBA00000085"/>
    </source>
</evidence>
<dbReference type="SMART" id="SM00387">
    <property type="entry name" value="HATPase_c"/>
    <property type="match status" value="1"/>
</dbReference>
<dbReference type="Gene3D" id="1.10.287.130">
    <property type="match status" value="1"/>
</dbReference>
<dbReference type="RefSeq" id="WP_229673276.1">
    <property type="nucleotide sequence ID" value="NZ_BMJV01000006.1"/>
</dbReference>
<dbReference type="Pfam" id="PF02518">
    <property type="entry name" value="HATPase_c"/>
    <property type="match status" value="1"/>
</dbReference>
<dbReference type="AlphaFoldDB" id="A0A8J3EHN6"/>
<dbReference type="InterPro" id="IPR001789">
    <property type="entry name" value="Sig_transdc_resp-reg_receiver"/>
</dbReference>
<evidence type="ECO:0000259" key="16">
    <source>
        <dbReference type="PROSITE" id="PS50112"/>
    </source>
</evidence>
<keyword evidence="13" id="KW-1133">Transmembrane helix</keyword>
<keyword evidence="8" id="KW-0902">Two-component regulatory system</keyword>
<keyword evidence="13" id="KW-0472">Membrane</keyword>
<evidence type="ECO:0000256" key="2">
    <source>
        <dbReference type="ARBA" id="ARBA00012438"/>
    </source>
</evidence>
<dbReference type="SMART" id="SM00388">
    <property type="entry name" value="HisKA"/>
    <property type="match status" value="1"/>
</dbReference>
<dbReference type="NCBIfam" id="TIGR00229">
    <property type="entry name" value="sensory_box"/>
    <property type="match status" value="1"/>
</dbReference>
<dbReference type="CDD" id="cd00082">
    <property type="entry name" value="HisKA"/>
    <property type="match status" value="1"/>
</dbReference>
<dbReference type="SUPFAM" id="SSF47384">
    <property type="entry name" value="Homodimeric domain of signal transducing histidine kinase"/>
    <property type="match status" value="1"/>
</dbReference>
<organism evidence="18 19">
    <name type="scientific">Salipiger pallidus</name>
    <dbReference type="NCBI Taxonomy" id="1775170"/>
    <lineage>
        <taxon>Bacteria</taxon>
        <taxon>Pseudomonadati</taxon>
        <taxon>Pseudomonadota</taxon>
        <taxon>Alphaproteobacteria</taxon>
        <taxon>Rhodobacterales</taxon>
        <taxon>Roseobacteraceae</taxon>
        <taxon>Salipiger</taxon>
    </lineage>
</organism>
<dbReference type="InterPro" id="IPR003594">
    <property type="entry name" value="HATPase_dom"/>
</dbReference>
<evidence type="ECO:0000259" key="17">
    <source>
        <dbReference type="PROSITE" id="PS50113"/>
    </source>
</evidence>
<evidence type="ECO:0000256" key="7">
    <source>
        <dbReference type="ARBA" id="ARBA00022840"/>
    </source>
</evidence>
<dbReference type="Pfam" id="PF00512">
    <property type="entry name" value="HisKA"/>
    <property type="match status" value="1"/>
</dbReference>
<protein>
    <recommendedName>
        <fullName evidence="10">Sensory/regulatory protein RpfC</fullName>
        <ecNumber evidence="2">2.7.13.3</ecNumber>
    </recommendedName>
</protein>
<evidence type="ECO:0000256" key="9">
    <source>
        <dbReference type="ARBA" id="ARBA00064003"/>
    </source>
</evidence>
<dbReference type="Gene3D" id="3.30.565.10">
    <property type="entry name" value="Histidine kinase-like ATPase, C-terminal domain"/>
    <property type="match status" value="1"/>
</dbReference>
<dbReference type="InterPro" id="IPR035965">
    <property type="entry name" value="PAS-like_dom_sf"/>
</dbReference>
<dbReference type="GO" id="GO:0005524">
    <property type="term" value="F:ATP binding"/>
    <property type="evidence" value="ECO:0007669"/>
    <property type="project" value="UniProtKB-KW"/>
</dbReference>
<evidence type="ECO:0000313" key="19">
    <source>
        <dbReference type="Proteomes" id="UP000617145"/>
    </source>
</evidence>
<dbReference type="PANTHER" id="PTHR45339:SF1">
    <property type="entry name" value="HYBRID SIGNAL TRANSDUCTION HISTIDINE KINASE J"/>
    <property type="match status" value="1"/>
</dbReference>
<feature type="domain" description="Response regulatory" evidence="15">
    <location>
        <begin position="628"/>
        <end position="743"/>
    </location>
</feature>
<dbReference type="InterPro" id="IPR005467">
    <property type="entry name" value="His_kinase_dom"/>
</dbReference>
<keyword evidence="7" id="KW-0067">ATP-binding</keyword>
<dbReference type="InterPro" id="IPR011006">
    <property type="entry name" value="CheY-like_superfamily"/>
</dbReference>
<feature type="modified residue" description="4-aspartylphosphate" evidence="11">
    <location>
        <position position="677"/>
    </location>
</feature>